<protein>
    <recommendedName>
        <fullName evidence="6">Sodium/calcium exchanger membrane region domain-containing protein</fullName>
    </recommendedName>
</protein>
<evidence type="ECO:0000256" key="2">
    <source>
        <dbReference type="SAM" id="MobiDB-lite"/>
    </source>
</evidence>
<dbReference type="PANTHER" id="PTHR11878:SF65">
    <property type="entry name" value="NA_CA-EXCHANGE PROTEIN, ISOFORM G"/>
    <property type="match status" value="1"/>
</dbReference>
<evidence type="ECO:0000256" key="3">
    <source>
        <dbReference type="SAM" id="Phobius"/>
    </source>
</evidence>
<proteinExistence type="predicted"/>
<keyword evidence="3" id="KW-0472">Membrane</keyword>
<dbReference type="Proteomes" id="UP001159363">
    <property type="component" value="Chromosome 9"/>
</dbReference>
<dbReference type="InterPro" id="IPR051171">
    <property type="entry name" value="CaCA"/>
</dbReference>
<sequence>MKYTNIATHLFTKQCHNLKSNPRPLLFVVLAEKQSSVGTRDDGGGEDEKLPSCGDYVMHFVTLLWKLLFAFVPPTGITSRACRLRQYSTPYYSIANLPLFMQLDTRVLTSNHQQRPRTSSIIMSYVQRSSRGALVQFAFVVCNLLFMQVREVVYSRRRKLNKMSAYTRQKAKSKYRNRIRLERASQKQSSDTHKTPYDRVVMRRQDQDNRTSMELRGLINTRRNDAQESVSLVSGKLENVNEERETPRRESEELSPDKDTWPVIKGDCTHVVSSLRANIFAEKQAALPYRSLIRGAGGGGGVKYEGTVWRGCGGVELLRGYVCFVVSILAIGVVTAVIGDVASHFGSTLGVRDSVTAIVFVALGTSIPGNVLSLPPLPSSLTSPTPLNMLPHSPYSHVPTAGFTIGRRDAARQASADQSFDAGDGE</sequence>
<feature type="transmembrane region" description="Helical" evidence="3">
    <location>
        <begin position="354"/>
        <end position="374"/>
    </location>
</feature>
<organism evidence="4 5">
    <name type="scientific">Dryococelus australis</name>
    <dbReference type="NCBI Taxonomy" id="614101"/>
    <lineage>
        <taxon>Eukaryota</taxon>
        <taxon>Metazoa</taxon>
        <taxon>Ecdysozoa</taxon>
        <taxon>Arthropoda</taxon>
        <taxon>Hexapoda</taxon>
        <taxon>Insecta</taxon>
        <taxon>Pterygota</taxon>
        <taxon>Neoptera</taxon>
        <taxon>Polyneoptera</taxon>
        <taxon>Phasmatodea</taxon>
        <taxon>Verophasmatodea</taxon>
        <taxon>Anareolatae</taxon>
        <taxon>Phasmatidae</taxon>
        <taxon>Eurycanthinae</taxon>
        <taxon>Dryococelus</taxon>
    </lineage>
</organism>
<dbReference type="PANTHER" id="PTHR11878">
    <property type="entry name" value="SODIUM/CALCIUM EXCHANGER"/>
    <property type="match status" value="1"/>
</dbReference>
<feature type="transmembrane region" description="Helical" evidence="3">
    <location>
        <begin position="320"/>
        <end position="342"/>
    </location>
</feature>
<evidence type="ECO:0000313" key="4">
    <source>
        <dbReference type="EMBL" id="KAJ8874361.1"/>
    </source>
</evidence>
<keyword evidence="1" id="KW-0813">Transport</keyword>
<reference evidence="4 5" key="1">
    <citation type="submission" date="2023-02" db="EMBL/GenBank/DDBJ databases">
        <title>LHISI_Scaffold_Assembly.</title>
        <authorList>
            <person name="Stuart O.P."/>
            <person name="Cleave R."/>
            <person name="Magrath M.J.L."/>
            <person name="Mikheyev A.S."/>
        </authorList>
    </citation>
    <scope>NUCLEOTIDE SEQUENCE [LARGE SCALE GENOMIC DNA]</scope>
    <source>
        <strain evidence="4">Daus_M_001</strain>
        <tissue evidence="4">Leg muscle</tissue>
    </source>
</reference>
<evidence type="ECO:0000313" key="5">
    <source>
        <dbReference type="Proteomes" id="UP001159363"/>
    </source>
</evidence>
<dbReference type="EMBL" id="JARBHB010000010">
    <property type="protein sequence ID" value="KAJ8874361.1"/>
    <property type="molecule type" value="Genomic_DNA"/>
</dbReference>
<keyword evidence="1" id="KW-0406">Ion transport</keyword>
<dbReference type="PRINTS" id="PR01259">
    <property type="entry name" value="NACAEXCHNGR"/>
</dbReference>
<keyword evidence="3" id="KW-1133">Transmembrane helix</keyword>
<comment type="caution">
    <text evidence="4">The sequence shown here is derived from an EMBL/GenBank/DDBJ whole genome shotgun (WGS) entry which is preliminary data.</text>
</comment>
<dbReference type="InterPro" id="IPR004836">
    <property type="entry name" value="Na_Ca_Ex"/>
</dbReference>
<evidence type="ECO:0000256" key="1">
    <source>
        <dbReference type="ARBA" id="ARBA00023065"/>
    </source>
</evidence>
<feature type="region of interest" description="Disordered" evidence="2">
    <location>
        <begin position="236"/>
        <end position="259"/>
    </location>
</feature>
<gene>
    <name evidence="4" type="ORF">PR048_025209</name>
</gene>
<keyword evidence="5" id="KW-1185">Reference proteome</keyword>
<name>A0ABQ9GQR8_9NEOP</name>
<evidence type="ECO:0008006" key="6">
    <source>
        <dbReference type="Google" id="ProtNLM"/>
    </source>
</evidence>
<feature type="compositionally biased region" description="Basic and acidic residues" evidence="2">
    <location>
        <begin position="239"/>
        <end position="259"/>
    </location>
</feature>
<accession>A0ABQ9GQR8</accession>
<feature type="transmembrane region" description="Helical" evidence="3">
    <location>
        <begin position="133"/>
        <end position="153"/>
    </location>
</feature>
<keyword evidence="3" id="KW-0812">Transmembrane</keyword>